<dbReference type="AlphaFoldDB" id="A0A011VWR7"/>
<gene>
    <name evidence="2" type="ORF">RASY3_12000</name>
</gene>
<dbReference type="OrthoDB" id="9780216at2"/>
<dbReference type="EMBL" id="JEOB01000003">
    <property type="protein sequence ID" value="EXM39013.1"/>
    <property type="molecule type" value="Genomic_DNA"/>
</dbReference>
<dbReference type="GO" id="GO:0008289">
    <property type="term" value="F:lipid binding"/>
    <property type="evidence" value="ECO:0007669"/>
    <property type="project" value="UniProtKB-KW"/>
</dbReference>
<evidence type="ECO:0008006" key="4">
    <source>
        <dbReference type="Google" id="ProtNLM"/>
    </source>
</evidence>
<dbReference type="NCBIfam" id="TIGR00762">
    <property type="entry name" value="DegV"/>
    <property type="match status" value="1"/>
</dbReference>
<evidence type="ECO:0000256" key="1">
    <source>
        <dbReference type="ARBA" id="ARBA00023121"/>
    </source>
</evidence>
<dbReference type="PANTHER" id="PTHR33434:SF2">
    <property type="entry name" value="FATTY ACID-BINDING PROTEIN TM_1468"/>
    <property type="match status" value="1"/>
</dbReference>
<dbReference type="Pfam" id="PF02645">
    <property type="entry name" value="DegV"/>
    <property type="match status" value="1"/>
</dbReference>
<name>A0A011VWR7_RUMAL</name>
<dbReference type="InterPro" id="IPR043168">
    <property type="entry name" value="DegV_C"/>
</dbReference>
<dbReference type="SUPFAM" id="SSF82549">
    <property type="entry name" value="DAK1/DegV-like"/>
    <property type="match status" value="1"/>
</dbReference>
<dbReference type="PROSITE" id="PS51482">
    <property type="entry name" value="DEGV"/>
    <property type="match status" value="1"/>
</dbReference>
<dbReference type="RefSeq" id="WP_024858261.1">
    <property type="nucleotide sequence ID" value="NZ_JEOB01000003.1"/>
</dbReference>
<organism evidence="2 3">
    <name type="scientific">Ruminococcus albus SY3</name>
    <dbReference type="NCBI Taxonomy" id="1341156"/>
    <lineage>
        <taxon>Bacteria</taxon>
        <taxon>Bacillati</taxon>
        <taxon>Bacillota</taxon>
        <taxon>Clostridia</taxon>
        <taxon>Eubacteriales</taxon>
        <taxon>Oscillospiraceae</taxon>
        <taxon>Ruminococcus</taxon>
    </lineage>
</organism>
<protein>
    <recommendedName>
        <fullName evidence="4">DegV family protein</fullName>
    </recommendedName>
</protein>
<comment type="caution">
    <text evidence="2">The sequence shown here is derived from an EMBL/GenBank/DDBJ whole genome shotgun (WGS) entry which is preliminary data.</text>
</comment>
<dbReference type="PATRIC" id="fig|1341156.4.peg.2338"/>
<reference evidence="2 3" key="1">
    <citation type="submission" date="2013-06" db="EMBL/GenBank/DDBJ databases">
        <title>Rumen cellulosomics: divergent fiber-degrading strategies revealed by comparative genome-wide analysis of six Ruminococcal strains.</title>
        <authorList>
            <person name="Dassa B."/>
            <person name="Borovok I."/>
            <person name="Lamed R."/>
            <person name="Flint H."/>
            <person name="Yeoman C.J."/>
            <person name="White B."/>
            <person name="Bayer E.A."/>
        </authorList>
    </citation>
    <scope>NUCLEOTIDE SEQUENCE [LARGE SCALE GENOMIC DNA]</scope>
    <source>
        <strain evidence="2 3">SY3</strain>
    </source>
</reference>
<accession>A0A011VWR7</accession>
<keyword evidence="3" id="KW-1185">Reference proteome</keyword>
<keyword evidence="1" id="KW-0446">Lipid-binding</keyword>
<dbReference type="Gene3D" id="3.30.1180.10">
    <property type="match status" value="1"/>
</dbReference>
<dbReference type="PANTHER" id="PTHR33434">
    <property type="entry name" value="DEGV DOMAIN-CONTAINING PROTEIN DR_1986-RELATED"/>
    <property type="match status" value="1"/>
</dbReference>
<dbReference type="InterPro" id="IPR050270">
    <property type="entry name" value="DegV_domain_contain"/>
</dbReference>
<sequence>MSKIKIMTDSASDISAENEKKYEIHVVPFKMSMGDKSYTSRVDFDNEKFYKMMDEYDGIPLTSQITAFEFAENYKELYNAGYTDVIYVSINSKGSATYNNSVMAVEQFYEEVPEAKGKFNIINIDGKGYTGGYGYAVVEAAKKAQKGASVSEIESFIRDWVDNCVIFFGMYSLQYAKKSGRIPAAAAFVGEIMGLRPVSRIQHNQITTEAKVRGDKALIPKIIELTAGEQIPKTPYCVVYGNDTEVRDEMIQAMTKKLGYPPADTYQIGSEIAVNAGPKVIGVIFKSQNK</sequence>
<dbReference type="Gene3D" id="3.40.50.10170">
    <property type="match status" value="1"/>
</dbReference>
<proteinExistence type="predicted"/>
<evidence type="ECO:0000313" key="3">
    <source>
        <dbReference type="Proteomes" id="UP000021369"/>
    </source>
</evidence>
<evidence type="ECO:0000313" key="2">
    <source>
        <dbReference type="EMBL" id="EXM39013.1"/>
    </source>
</evidence>
<dbReference type="InterPro" id="IPR003797">
    <property type="entry name" value="DegV"/>
</dbReference>
<dbReference type="Proteomes" id="UP000021369">
    <property type="component" value="Unassembled WGS sequence"/>
</dbReference>